<reference evidence="4 5" key="1">
    <citation type="submission" date="2021-08" db="EMBL/GenBank/DDBJ databases">
        <title>The highly contiguous genome resource for Trichoderma semiorbis FJ059, a fungal antagonistic to plant pathogens.</title>
        <authorList>
            <person name="Liu T."/>
        </authorList>
    </citation>
    <scope>NUCLEOTIDE SEQUENCE [LARGE SCALE GENOMIC DNA]</scope>
    <source>
        <strain evidence="4 5">FJ059</strain>
    </source>
</reference>
<dbReference type="InterPro" id="IPR050987">
    <property type="entry name" value="AtrR-like"/>
</dbReference>
<dbReference type="GO" id="GO:0008270">
    <property type="term" value="F:zinc ion binding"/>
    <property type="evidence" value="ECO:0007669"/>
    <property type="project" value="InterPro"/>
</dbReference>
<evidence type="ECO:0000256" key="2">
    <source>
        <dbReference type="SAM" id="MobiDB-lite"/>
    </source>
</evidence>
<dbReference type="CDD" id="cd00067">
    <property type="entry name" value="GAL4"/>
    <property type="match status" value="1"/>
</dbReference>
<keyword evidence="1" id="KW-0539">Nucleus</keyword>
<dbReference type="PROSITE" id="PS50048">
    <property type="entry name" value="ZN2_CY6_FUNGAL_2"/>
    <property type="match status" value="1"/>
</dbReference>
<name>A0A9P8I129_9HYPO</name>
<dbReference type="Proteomes" id="UP000826573">
    <property type="component" value="Unassembled WGS sequence"/>
</dbReference>
<dbReference type="AlphaFoldDB" id="A0A9P8I129"/>
<comment type="caution">
    <text evidence="4">The sequence shown here is derived from an EMBL/GenBank/DDBJ whole genome shotgun (WGS) entry which is preliminary data.</text>
</comment>
<dbReference type="PANTHER" id="PTHR46910:SF40">
    <property type="entry name" value="ZN(II)2CYS6 TRANSCRIPTION FACTOR (EUROFUNG)"/>
    <property type="match status" value="1"/>
</dbReference>
<feature type="region of interest" description="Disordered" evidence="2">
    <location>
        <begin position="1"/>
        <end position="29"/>
    </location>
</feature>
<sequence>MFRNRNSLDPTHHSSPKRNIPPSCFPADKAQEGLDPDSFRLSHMAPVRGRAACDGCRSRKQKCDEKRPTCSRCRDMKRECVWPKLYKRGPAKGYIEALEHRLAVTEAVLLQLLQVSDDTVLQDAFKHEPSKRTDVLSTTAAATTTDAAGRIEAKKTGTIAHWDNFPLNTADDVKRWAGEVLGHPPASDDLETNGTAREDTDPRSFETYPVPPEPLSRTLPEASPRASAEAFPPRPMETTPTATALPTAVEPALASGTAFARGMASGEVFDLSQDFRRQFVW</sequence>
<dbReference type="SMART" id="SM00066">
    <property type="entry name" value="GAL4"/>
    <property type="match status" value="1"/>
</dbReference>
<evidence type="ECO:0000259" key="3">
    <source>
        <dbReference type="PROSITE" id="PS50048"/>
    </source>
</evidence>
<accession>A0A9P8I129</accession>
<gene>
    <name evidence="4" type="ORF">TsFJ059_000350</name>
</gene>
<dbReference type="Pfam" id="PF00172">
    <property type="entry name" value="Zn_clus"/>
    <property type="match status" value="1"/>
</dbReference>
<feature type="region of interest" description="Disordered" evidence="2">
    <location>
        <begin position="179"/>
        <end position="241"/>
    </location>
</feature>
<dbReference type="PANTHER" id="PTHR46910">
    <property type="entry name" value="TRANSCRIPTION FACTOR PDR1"/>
    <property type="match status" value="1"/>
</dbReference>
<evidence type="ECO:0000256" key="1">
    <source>
        <dbReference type="ARBA" id="ARBA00023242"/>
    </source>
</evidence>
<dbReference type="Gene3D" id="4.10.240.10">
    <property type="entry name" value="Zn(2)-C6 fungal-type DNA-binding domain"/>
    <property type="match status" value="1"/>
</dbReference>
<dbReference type="GO" id="GO:0000981">
    <property type="term" value="F:DNA-binding transcription factor activity, RNA polymerase II-specific"/>
    <property type="evidence" value="ECO:0007669"/>
    <property type="project" value="InterPro"/>
</dbReference>
<dbReference type="EMBL" id="JAIMJC010000001">
    <property type="protein sequence ID" value="KAH0531527.1"/>
    <property type="molecule type" value="Genomic_DNA"/>
</dbReference>
<evidence type="ECO:0000313" key="5">
    <source>
        <dbReference type="Proteomes" id="UP000826573"/>
    </source>
</evidence>
<evidence type="ECO:0000313" key="4">
    <source>
        <dbReference type="EMBL" id="KAH0531527.1"/>
    </source>
</evidence>
<feature type="domain" description="Zn(2)-C6 fungal-type" evidence="3">
    <location>
        <begin position="52"/>
        <end position="82"/>
    </location>
</feature>
<keyword evidence="5" id="KW-1185">Reference proteome</keyword>
<dbReference type="PROSITE" id="PS00463">
    <property type="entry name" value="ZN2_CY6_FUNGAL_1"/>
    <property type="match status" value="1"/>
</dbReference>
<dbReference type="SUPFAM" id="SSF57701">
    <property type="entry name" value="Zn2/Cys6 DNA-binding domain"/>
    <property type="match status" value="1"/>
</dbReference>
<dbReference type="InterPro" id="IPR001138">
    <property type="entry name" value="Zn2Cys6_DnaBD"/>
</dbReference>
<dbReference type="InterPro" id="IPR036864">
    <property type="entry name" value="Zn2-C6_fun-type_DNA-bd_sf"/>
</dbReference>
<protein>
    <recommendedName>
        <fullName evidence="3">Zn(2)-C6 fungal-type domain-containing protein</fullName>
    </recommendedName>
</protein>
<organism evidence="4 5">
    <name type="scientific">Trichoderma semiorbis</name>
    <dbReference type="NCBI Taxonomy" id="1491008"/>
    <lineage>
        <taxon>Eukaryota</taxon>
        <taxon>Fungi</taxon>
        <taxon>Dikarya</taxon>
        <taxon>Ascomycota</taxon>
        <taxon>Pezizomycotina</taxon>
        <taxon>Sordariomycetes</taxon>
        <taxon>Hypocreomycetidae</taxon>
        <taxon>Hypocreales</taxon>
        <taxon>Hypocreaceae</taxon>
        <taxon>Trichoderma</taxon>
    </lineage>
</organism>
<proteinExistence type="predicted"/>